<reference evidence="11 12" key="1">
    <citation type="submission" date="2021-05" db="EMBL/GenBank/DDBJ databases">
        <title>Fusibacter ferrireducens sp. nov., an anaerobic, sulfur- and Fe-reducing bacterium isolated from the mangrove sediment.</title>
        <authorList>
            <person name="Qiu D."/>
        </authorList>
    </citation>
    <scope>NUCLEOTIDE SEQUENCE [LARGE SCALE GENOMIC DNA]</scope>
    <source>
        <strain evidence="11 12">DSM 12116</strain>
    </source>
</reference>
<feature type="domain" description="Histidine kinase" evidence="9">
    <location>
        <begin position="139"/>
        <end position="353"/>
    </location>
</feature>
<dbReference type="SMART" id="SM00387">
    <property type="entry name" value="HATPase_c"/>
    <property type="match status" value="1"/>
</dbReference>
<dbReference type="GO" id="GO:0016301">
    <property type="term" value="F:kinase activity"/>
    <property type="evidence" value="ECO:0007669"/>
    <property type="project" value="UniProtKB-KW"/>
</dbReference>
<keyword evidence="8" id="KW-0812">Transmembrane</keyword>
<dbReference type="EC" id="2.7.13.3" evidence="3"/>
<accession>A0ABS5PJ95</accession>
<evidence type="ECO:0000256" key="1">
    <source>
        <dbReference type="ARBA" id="ARBA00000085"/>
    </source>
</evidence>
<dbReference type="InterPro" id="IPR005467">
    <property type="entry name" value="His_kinase_dom"/>
</dbReference>
<keyword evidence="7" id="KW-0902">Two-component regulatory system</keyword>
<dbReference type="InterPro" id="IPR003661">
    <property type="entry name" value="HisK_dim/P_dom"/>
</dbReference>
<dbReference type="Pfam" id="PF02518">
    <property type="entry name" value="HATPase_c"/>
    <property type="match status" value="1"/>
</dbReference>
<sequence length="359" mass="40156">MKQRPNAKVRSNIFPFSSFVASFFALAALTTGQMLILKNIILFDHVPTPYIAAVLIYWLFVAAAFTYITFLQIDRRYQKPMEGFAQVTRKVASGDFSVYMPQRHLPDKQDYLDVIIADFNIMIEALGSIETLKTEFFSNVSHEIKTPLSVIQNYAQALKSDKLSEAQRAEYVDTILESSAKLNDLITNLLKLNKLENQNLQPLSDPYDLCAQLSECALRFEDLWLKKDIEFIADIEDRATIDADESLMEIVWNNLISNAIKFSNPGGIVTLQQTSTDSEIIVTISDTGCGMDEKTANHIFDKFFQGDTSHATEGNGLGLSLVLRILQIMNGTITVSSIEGKGSTFTVRMPSSSITQSED</sequence>
<dbReference type="CDD" id="cd06225">
    <property type="entry name" value="HAMP"/>
    <property type="match status" value="1"/>
</dbReference>
<dbReference type="Pfam" id="PF00512">
    <property type="entry name" value="HisKA"/>
    <property type="match status" value="1"/>
</dbReference>
<feature type="transmembrane region" description="Helical" evidence="8">
    <location>
        <begin position="12"/>
        <end position="30"/>
    </location>
</feature>
<feature type="transmembrane region" description="Helical" evidence="8">
    <location>
        <begin position="50"/>
        <end position="71"/>
    </location>
</feature>
<dbReference type="CDD" id="cd00082">
    <property type="entry name" value="HisKA"/>
    <property type="match status" value="1"/>
</dbReference>
<keyword evidence="5" id="KW-0808">Transferase</keyword>
<comment type="catalytic activity">
    <reaction evidence="1">
        <text>ATP + protein L-histidine = ADP + protein N-phospho-L-histidine.</text>
        <dbReference type="EC" id="2.7.13.3"/>
    </reaction>
</comment>
<dbReference type="PANTHER" id="PTHR43547:SF2">
    <property type="entry name" value="HYBRID SIGNAL TRANSDUCTION HISTIDINE KINASE C"/>
    <property type="match status" value="1"/>
</dbReference>
<keyword evidence="8" id="KW-0472">Membrane</keyword>
<evidence type="ECO:0000259" key="9">
    <source>
        <dbReference type="PROSITE" id="PS50109"/>
    </source>
</evidence>
<proteinExistence type="predicted"/>
<dbReference type="InterPro" id="IPR036890">
    <property type="entry name" value="HATPase_C_sf"/>
</dbReference>
<dbReference type="Gene3D" id="6.10.340.10">
    <property type="match status" value="1"/>
</dbReference>
<dbReference type="SUPFAM" id="SSF55874">
    <property type="entry name" value="ATPase domain of HSP90 chaperone/DNA topoisomerase II/histidine kinase"/>
    <property type="match status" value="1"/>
</dbReference>
<dbReference type="PROSITE" id="PS50885">
    <property type="entry name" value="HAMP"/>
    <property type="match status" value="1"/>
</dbReference>
<name>A0ABS5PJ95_9FIRM</name>
<dbReference type="Gene3D" id="3.30.565.10">
    <property type="entry name" value="Histidine kinase-like ATPase, C-terminal domain"/>
    <property type="match status" value="1"/>
</dbReference>
<dbReference type="Proteomes" id="UP000746471">
    <property type="component" value="Unassembled WGS sequence"/>
</dbReference>
<dbReference type="CDD" id="cd00075">
    <property type="entry name" value="HATPase"/>
    <property type="match status" value="1"/>
</dbReference>
<evidence type="ECO:0000313" key="12">
    <source>
        <dbReference type="Proteomes" id="UP000746471"/>
    </source>
</evidence>
<evidence type="ECO:0000259" key="10">
    <source>
        <dbReference type="PROSITE" id="PS50885"/>
    </source>
</evidence>
<organism evidence="11 12">
    <name type="scientific">Fusibacter paucivorans</name>
    <dbReference type="NCBI Taxonomy" id="76009"/>
    <lineage>
        <taxon>Bacteria</taxon>
        <taxon>Bacillati</taxon>
        <taxon>Bacillota</taxon>
        <taxon>Clostridia</taxon>
        <taxon>Eubacteriales</taxon>
        <taxon>Eubacteriales Family XII. Incertae Sedis</taxon>
        <taxon>Fusibacter</taxon>
    </lineage>
</organism>
<evidence type="ECO:0000256" key="7">
    <source>
        <dbReference type="ARBA" id="ARBA00023012"/>
    </source>
</evidence>
<dbReference type="InterPro" id="IPR036097">
    <property type="entry name" value="HisK_dim/P_sf"/>
</dbReference>
<evidence type="ECO:0000256" key="6">
    <source>
        <dbReference type="ARBA" id="ARBA00022777"/>
    </source>
</evidence>
<feature type="domain" description="HAMP" evidence="10">
    <location>
        <begin position="75"/>
        <end position="131"/>
    </location>
</feature>
<dbReference type="InterPro" id="IPR004358">
    <property type="entry name" value="Sig_transdc_His_kin-like_C"/>
</dbReference>
<dbReference type="RefSeq" id="WP_213234941.1">
    <property type="nucleotide sequence ID" value="NZ_JAHBCL010000001.1"/>
</dbReference>
<evidence type="ECO:0000256" key="8">
    <source>
        <dbReference type="SAM" id="Phobius"/>
    </source>
</evidence>
<dbReference type="SUPFAM" id="SSF47384">
    <property type="entry name" value="Homodimeric domain of signal transducing histidine kinase"/>
    <property type="match status" value="1"/>
</dbReference>
<evidence type="ECO:0000256" key="3">
    <source>
        <dbReference type="ARBA" id="ARBA00012438"/>
    </source>
</evidence>
<dbReference type="EMBL" id="JAHBCL010000001">
    <property type="protein sequence ID" value="MBS7525155.1"/>
    <property type="molecule type" value="Genomic_DNA"/>
</dbReference>
<keyword evidence="12" id="KW-1185">Reference proteome</keyword>
<dbReference type="InterPro" id="IPR003594">
    <property type="entry name" value="HATPase_dom"/>
</dbReference>
<keyword evidence="8" id="KW-1133">Transmembrane helix</keyword>
<dbReference type="PRINTS" id="PR00344">
    <property type="entry name" value="BCTRLSENSOR"/>
</dbReference>
<protein>
    <recommendedName>
        <fullName evidence="3">histidine kinase</fullName>
        <ecNumber evidence="3">2.7.13.3</ecNumber>
    </recommendedName>
</protein>
<evidence type="ECO:0000313" key="11">
    <source>
        <dbReference type="EMBL" id="MBS7525155.1"/>
    </source>
</evidence>
<gene>
    <name evidence="11" type="ORF">KHM83_00545</name>
</gene>
<evidence type="ECO:0000256" key="4">
    <source>
        <dbReference type="ARBA" id="ARBA00022553"/>
    </source>
</evidence>
<keyword evidence="6 11" id="KW-0418">Kinase</keyword>
<evidence type="ECO:0000256" key="2">
    <source>
        <dbReference type="ARBA" id="ARBA00004370"/>
    </source>
</evidence>
<comment type="subcellular location">
    <subcellularLocation>
        <location evidence="2">Membrane</location>
    </subcellularLocation>
</comment>
<dbReference type="PANTHER" id="PTHR43547">
    <property type="entry name" value="TWO-COMPONENT HISTIDINE KINASE"/>
    <property type="match status" value="1"/>
</dbReference>
<keyword evidence="4" id="KW-0597">Phosphoprotein</keyword>
<dbReference type="SMART" id="SM00388">
    <property type="entry name" value="HisKA"/>
    <property type="match status" value="1"/>
</dbReference>
<dbReference type="Gene3D" id="1.10.287.130">
    <property type="match status" value="1"/>
</dbReference>
<comment type="caution">
    <text evidence="11">The sequence shown here is derived from an EMBL/GenBank/DDBJ whole genome shotgun (WGS) entry which is preliminary data.</text>
</comment>
<dbReference type="InterPro" id="IPR003660">
    <property type="entry name" value="HAMP_dom"/>
</dbReference>
<evidence type="ECO:0000256" key="5">
    <source>
        <dbReference type="ARBA" id="ARBA00022679"/>
    </source>
</evidence>
<dbReference type="PROSITE" id="PS50109">
    <property type="entry name" value="HIS_KIN"/>
    <property type="match status" value="1"/>
</dbReference>